<gene>
    <name evidence="3" type="ORF">GCM10008955_35190</name>
</gene>
<organism evidence="3 4">
    <name type="scientific">Deinococcus malanensis</name>
    <dbReference type="NCBI Taxonomy" id="1706855"/>
    <lineage>
        <taxon>Bacteria</taxon>
        <taxon>Thermotogati</taxon>
        <taxon>Deinococcota</taxon>
        <taxon>Deinococci</taxon>
        <taxon>Deinococcales</taxon>
        <taxon>Deinococcaceae</taxon>
        <taxon>Deinococcus</taxon>
    </lineage>
</organism>
<feature type="transmembrane region" description="Helical" evidence="1">
    <location>
        <begin position="25"/>
        <end position="44"/>
    </location>
</feature>
<dbReference type="Proteomes" id="UP000647587">
    <property type="component" value="Unassembled WGS sequence"/>
</dbReference>
<dbReference type="Gene3D" id="3.30.70.270">
    <property type="match status" value="1"/>
</dbReference>
<keyword evidence="1" id="KW-0472">Membrane</keyword>
<dbReference type="SUPFAM" id="SSF55073">
    <property type="entry name" value="Nucleotide cyclase"/>
    <property type="match status" value="1"/>
</dbReference>
<protein>
    <recommendedName>
        <fullName evidence="2">GGDEF domain-containing protein</fullName>
    </recommendedName>
</protein>
<dbReference type="InterPro" id="IPR029787">
    <property type="entry name" value="Nucleotide_cyclase"/>
</dbReference>
<keyword evidence="1" id="KW-1133">Transmembrane helix</keyword>
<dbReference type="RefSeq" id="WP_189011108.1">
    <property type="nucleotide sequence ID" value="NZ_BMPP01000018.1"/>
</dbReference>
<name>A0ABQ2F3K6_9DEIO</name>
<feature type="transmembrane region" description="Helical" evidence="1">
    <location>
        <begin position="140"/>
        <end position="157"/>
    </location>
</feature>
<feature type="domain" description="GGDEF" evidence="2">
    <location>
        <begin position="230"/>
        <end position="356"/>
    </location>
</feature>
<dbReference type="SMART" id="SM00267">
    <property type="entry name" value="GGDEF"/>
    <property type="match status" value="1"/>
</dbReference>
<dbReference type="PANTHER" id="PTHR33121">
    <property type="entry name" value="CYCLIC DI-GMP PHOSPHODIESTERASE PDEF"/>
    <property type="match status" value="1"/>
</dbReference>
<reference evidence="4" key="1">
    <citation type="journal article" date="2019" name="Int. J. Syst. Evol. Microbiol.">
        <title>The Global Catalogue of Microorganisms (GCM) 10K type strain sequencing project: providing services to taxonomists for standard genome sequencing and annotation.</title>
        <authorList>
            <consortium name="The Broad Institute Genomics Platform"/>
            <consortium name="The Broad Institute Genome Sequencing Center for Infectious Disease"/>
            <person name="Wu L."/>
            <person name="Ma J."/>
        </authorList>
    </citation>
    <scope>NUCLEOTIDE SEQUENCE [LARGE SCALE GENOMIC DNA]</scope>
    <source>
        <strain evidence="4">JCM 30331</strain>
    </source>
</reference>
<evidence type="ECO:0000259" key="2">
    <source>
        <dbReference type="PROSITE" id="PS50887"/>
    </source>
</evidence>
<dbReference type="PANTHER" id="PTHR33121:SF70">
    <property type="entry name" value="SIGNALING PROTEIN YKOW"/>
    <property type="match status" value="1"/>
</dbReference>
<accession>A0ABQ2F3K6</accession>
<evidence type="ECO:0000313" key="3">
    <source>
        <dbReference type="EMBL" id="GGK38299.1"/>
    </source>
</evidence>
<dbReference type="InterPro" id="IPR043128">
    <property type="entry name" value="Rev_trsase/Diguanyl_cyclase"/>
</dbReference>
<evidence type="ECO:0000313" key="4">
    <source>
        <dbReference type="Proteomes" id="UP000647587"/>
    </source>
</evidence>
<dbReference type="InterPro" id="IPR000160">
    <property type="entry name" value="GGDEF_dom"/>
</dbReference>
<dbReference type="InterPro" id="IPR050706">
    <property type="entry name" value="Cyclic-di-GMP_PDE-like"/>
</dbReference>
<keyword evidence="4" id="KW-1185">Reference proteome</keyword>
<feature type="transmembrane region" description="Helical" evidence="1">
    <location>
        <begin position="114"/>
        <end position="133"/>
    </location>
</feature>
<dbReference type="Pfam" id="PF00990">
    <property type="entry name" value="GGDEF"/>
    <property type="match status" value="1"/>
</dbReference>
<keyword evidence="1" id="KW-0812">Transmembrane</keyword>
<dbReference type="EMBL" id="BMPP01000018">
    <property type="protein sequence ID" value="GGK38299.1"/>
    <property type="molecule type" value="Genomic_DNA"/>
</dbReference>
<dbReference type="PROSITE" id="PS50887">
    <property type="entry name" value="GGDEF"/>
    <property type="match status" value="1"/>
</dbReference>
<proteinExistence type="predicted"/>
<feature type="transmembrane region" description="Helical" evidence="1">
    <location>
        <begin position="56"/>
        <end position="76"/>
    </location>
</feature>
<feature type="transmembrane region" description="Helical" evidence="1">
    <location>
        <begin position="163"/>
        <end position="181"/>
    </location>
</feature>
<sequence>MHNATALSLESLHPRQGRLRPPIPATSRLELPLVVLAGLALLLWPAHPQLAAFDRVALPALLGLLATMNLAAAGYLPLPVILAGRMAMLGAWSYVLFKAAFVVAGLPAGSQVEALAPVLLWVPALLVSHTWRLSPTEARWLTNMALLVLLGLSGGALARGADAGAALLLQVLLACGLLLTAQRSVQEVIRRQTRRGAWTDLESGPRDPLTGLPDRSTVERCLRQLAARPGGVSVAVVRIDHAQRLEAERGEAFMERLTAHVARTLVECLRDDDLVGRLSGRQFILLLRVPDARAGRAACERLRLRVASRPIEGVNPSISVGLTDVQDTPETTLGHAEQALNDVTSGAFNRVQISAPAAPDARAS</sequence>
<evidence type="ECO:0000256" key="1">
    <source>
        <dbReference type="SAM" id="Phobius"/>
    </source>
</evidence>
<feature type="transmembrane region" description="Helical" evidence="1">
    <location>
        <begin position="88"/>
        <end position="108"/>
    </location>
</feature>
<comment type="caution">
    <text evidence="3">The sequence shown here is derived from an EMBL/GenBank/DDBJ whole genome shotgun (WGS) entry which is preliminary data.</text>
</comment>